<dbReference type="Pfam" id="PF05199">
    <property type="entry name" value="GMC_oxred_C"/>
    <property type="match status" value="1"/>
</dbReference>
<dbReference type="SUPFAM" id="SSF54373">
    <property type="entry name" value="FAD-linked reductases, C-terminal domain"/>
    <property type="match status" value="1"/>
</dbReference>
<dbReference type="OrthoDB" id="269227at2759"/>
<feature type="domain" description="Glucose-methanol-choline oxidoreductase C-terminal" evidence="2">
    <location>
        <begin position="13"/>
        <end position="137"/>
    </location>
</feature>
<dbReference type="InterPro" id="IPR012132">
    <property type="entry name" value="GMC_OxRdtase"/>
</dbReference>
<dbReference type="Gene3D" id="3.30.560.10">
    <property type="entry name" value="Glucose Oxidase, domain 3"/>
    <property type="match status" value="1"/>
</dbReference>
<dbReference type="InterPro" id="IPR007867">
    <property type="entry name" value="GMC_OxRtase_C"/>
</dbReference>
<gene>
    <name evidence="3" type="ORF">LY89DRAFT_688005</name>
</gene>
<evidence type="ECO:0000313" key="4">
    <source>
        <dbReference type="Proteomes" id="UP000070700"/>
    </source>
</evidence>
<dbReference type="PANTHER" id="PTHR11552:SF210">
    <property type="entry name" value="GLUCOSE-METHANOL-CHOLINE OXIDOREDUCTASE N-TERMINAL DOMAIN-CONTAINING PROTEIN-RELATED"/>
    <property type="match status" value="1"/>
</dbReference>
<evidence type="ECO:0000259" key="2">
    <source>
        <dbReference type="Pfam" id="PF05199"/>
    </source>
</evidence>
<keyword evidence="4" id="KW-1185">Reference proteome</keyword>
<dbReference type="Gene3D" id="3.50.50.60">
    <property type="entry name" value="FAD/NAD(P)-binding domain"/>
    <property type="match status" value="1"/>
</dbReference>
<evidence type="ECO:0000313" key="3">
    <source>
        <dbReference type="EMBL" id="KUJ12250.1"/>
    </source>
</evidence>
<proteinExistence type="inferred from homology"/>
<dbReference type="SUPFAM" id="SSF51905">
    <property type="entry name" value="FAD/NAD(P)-binding domain"/>
    <property type="match status" value="1"/>
</dbReference>
<protein>
    <recommendedName>
        <fullName evidence="2">Glucose-methanol-choline oxidoreductase C-terminal domain-containing protein</fullName>
    </recommendedName>
</protein>
<evidence type="ECO:0000256" key="1">
    <source>
        <dbReference type="ARBA" id="ARBA00010790"/>
    </source>
</evidence>
<dbReference type="AlphaFoldDB" id="A0A194WWA8"/>
<organism evidence="3 4">
    <name type="scientific">Mollisia scopiformis</name>
    <name type="common">Conifer needle endophyte fungus</name>
    <name type="synonym">Phialocephala scopiformis</name>
    <dbReference type="NCBI Taxonomy" id="149040"/>
    <lineage>
        <taxon>Eukaryota</taxon>
        <taxon>Fungi</taxon>
        <taxon>Dikarya</taxon>
        <taxon>Ascomycota</taxon>
        <taxon>Pezizomycotina</taxon>
        <taxon>Leotiomycetes</taxon>
        <taxon>Helotiales</taxon>
        <taxon>Mollisiaceae</taxon>
        <taxon>Mollisia</taxon>
    </lineage>
</organism>
<dbReference type="GO" id="GO:0050660">
    <property type="term" value="F:flavin adenine dinucleotide binding"/>
    <property type="evidence" value="ECO:0007669"/>
    <property type="project" value="InterPro"/>
</dbReference>
<dbReference type="EMBL" id="KQ947424">
    <property type="protein sequence ID" value="KUJ12250.1"/>
    <property type="molecule type" value="Genomic_DNA"/>
</dbReference>
<name>A0A194WWA8_MOLSC</name>
<dbReference type="GeneID" id="28825345"/>
<dbReference type="KEGG" id="psco:LY89DRAFT_688005"/>
<dbReference type="RefSeq" id="XP_018066605.1">
    <property type="nucleotide sequence ID" value="XM_018215619.1"/>
</dbReference>
<dbReference type="GO" id="GO:0016614">
    <property type="term" value="F:oxidoreductase activity, acting on CH-OH group of donors"/>
    <property type="evidence" value="ECO:0007669"/>
    <property type="project" value="InterPro"/>
</dbReference>
<accession>A0A194WWA8</accession>
<sequence>MRCMHVSRLYCTHITSSDISEPPRIESNYLPHPLDIGLCARHILFLQTLAKTEPLVSYLKPDGKRNHPTAFLKDLEDAKANTRATSVPVCHYSGTCAMLPREKGGVVNVRLVVYRTKKWRVVDASIMPLIQEGNCQNFCLCCGRTGSRSHEDRPRVGGLYCVEVDLMRGISVQCHANKDDITYRKD</sequence>
<dbReference type="Proteomes" id="UP000070700">
    <property type="component" value="Unassembled WGS sequence"/>
</dbReference>
<comment type="similarity">
    <text evidence="1">Belongs to the GMC oxidoreductase family.</text>
</comment>
<dbReference type="PANTHER" id="PTHR11552">
    <property type="entry name" value="GLUCOSE-METHANOL-CHOLINE GMC OXIDOREDUCTASE"/>
    <property type="match status" value="1"/>
</dbReference>
<reference evidence="3 4" key="1">
    <citation type="submission" date="2015-10" db="EMBL/GenBank/DDBJ databases">
        <title>Full genome of DAOMC 229536 Phialocephala scopiformis, a fungal endophyte of spruce producing the potent anti-insectan compound rugulosin.</title>
        <authorList>
            <consortium name="DOE Joint Genome Institute"/>
            <person name="Walker A.K."/>
            <person name="Frasz S.L."/>
            <person name="Seifert K.A."/>
            <person name="Miller J.D."/>
            <person name="Mondo S.J."/>
            <person name="Labutti K."/>
            <person name="Lipzen A."/>
            <person name="Dockter R."/>
            <person name="Kennedy M."/>
            <person name="Grigoriev I.V."/>
            <person name="Spatafora J.W."/>
        </authorList>
    </citation>
    <scope>NUCLEOTIDE SEQUENCE [LARGE SCALE GENOMIC DNA]</scope>
    <source>
        <strain evidence="3 4">CBS 120377</strain>
    </source>
</reference>
<dbReference type="InParanoid" id="A0A194WWA8"/>
<dbReference type="InterPro" id="IPR036188">
    <property type="entry name" value="FAD/NAD-bd_sf"/>
</dbReference>